<name>A0A0C5C7R9_9ARCH</name>
<keyword evidence="6" id="KW-0443">Lipid metabolism</keyword>
<feature type="domain" description="4'-phosphopantetheinyl transferase" evidence="8">
    <location>
        <begin position="8"/>
        <end position="107"/>
    </location>
</feature>
<keyword evidence="10" id="KW-1185">Reference proteome</keyword>
<keyword evidence="5" id="KW-0460">Magnesium</keyword>
<dbReference type="GO" id="GO:0000287">
    <property type="term" value="F:magnesium ion binding"/>
    <property type="evidence" value="ECO:0007669"/>
    <property type="project" value="InterPro"/>
</dbReference>
<reference evidence="9 10" key="3">
    <citation type="journal article" date="2019" name="Int. J. Syst. Evol. Microbiol.">
        <title>Nitrosopumilus adriaticus sp. nov. and Nitrosopumilus piranensis sp. nov., two ammonia-oxidizing archaea from the Adriatic Sea and members of the class Nitrososphaeria.</title>
        <authorList>
            <person name="Bayer B."/>
            <person name="Vojvoda J."/>
            <person name="Reinthaler T."/>
            <person name="Reyes C."/>
            <person name="Pinto M."/>
            <person name="Herndl G.J."/>
        </authorList>
    </citation>
    <scope>NUCLEOTIDE SEQUENCE [LARGE SCALE GENOMIC DNA]</scope>
    <source>
        <strain evidence="9 10">D3C</strain>
    </source>
</reference>
<evidence type="ECO:0000313" key="10">
    <source>
        <dbReference type="Proteomes" id="UP000032027"/>
    </source>
</evidence>
<keyword evidence="1" id="KW-0444">Lipid biosynthesis</keyword>
<gene>
    <name evidence="9" type="primary">acpS</name>
    <name evidence="9" type="ORF">NPIRD3C_0068</name>
</gene>
<dbReference type="Pfam" id="PF01648">
    <property type="entry name" value="ACPS"/>
    <property type="match status" value="1"/>
</dbReference>
<evidence type="ECO:0000256" key="3">
    <source>
        <dbReference type="ARBA" id="ARBA00022723"/>
    </source>
</evidence>
<dbReference type="InterPro" id="IPR004568">
    <property type="entry name" value="Ppantetheine-prot_Trfase_dom"/>
</dbReference>
<dbReference type="InterPro" id="IPR008278">
    <property type="entry name" value="4-PPantetheinyl_Trfase_dom"/>
</dbReference>
<dbReference type="GO" id="GO:0008897">
    <property type="term" value="F:holo-[acyl-carrier-protein] synthase activity"/>
    <property type="evidence" value="ECO:0007669"/>
    <property type="project" value="UniProtKB-EC"/>
</dbReference>
<dbReference type="InterPro" id="IPR037143">
    <property type="entry name" value="4-PPantetheinyl_Trfase_dom_sf"/>
</dbReference>
<dbReference type="NCBIfam" id="TIGR00556">
    <property type="entry name" value="pantethn_trn"/>
    <property type="match status" value="1"/>
</dbReference>
<keyword evidence="2 9" id="KW-0808">Transferase</keyword>
<dbReference type="RefSeq" id="WP_148702321.1">
    <property type="nucleotide sequence ID" value="NZ_CP010868.1"/>
</dbReference>
<reference evidence="9 10" key="2">
    <citation type="journal article" date="2016" name="ISME J.">
        <title>Physiological and genomic characterization of two novel marine thaumarchaeal strains indicates niche differentiation.</title>
        <authorList>
            <person name="Bayer B."/>
            <person name="Vojvoda J."/>
            <person name="Offre P."/>
            <person name="Alves R.J."/>
            <person name="Elisabeth N.H."/>
            <person name="Garcia J.A."/>
            <person name="Volland J.M."/>
            <person name="Srivastava A."/>
            <person name="Schleper C."/>
            <person name="Herndl G.J."/>
        </authorList>
    </citation>
    <scope>NUCLEOTIDE SEQUENCE [LARGE SCALE GENOMIC DNA]</scope>
    <source>
        <strain evidence="9 10">D3C</strain>
    </source>
</reference>
<dbReference type="EC" id="2.7.8.7" evidence="9"/>
<evidence type="ECO:0000256" key="6">
    <source>
        <dbReference type="ARBA" id="ARBA00023098"/>
    </source>
</evidence>
<dbReference type="STRING" id="1582439.NPIRD3C_0068"/>
<dbReference type="GeneID" id="41599241"/>
<evidence type="ECO:0000256" key="4">
    <source>
        <dbReference type="ARBA" id="ARBA00022832"/>
    </source>
</evidence>
<evidence type="ECO:0000256" key="2">
    <source>
        <dbReference type="ARBA" id="ARBA00022679"/>
    </source>
</evidence>
<evidence type="ECO:0000256" key="5">
    <source>
        <dbReference type="ARBA" id="ARBA00022842"/>
    </source>
</evidence>
<dbReference type="KEGG" id="nid:NPIRD3C_0068"/>
<dbReference type="OrthoDB" id="186883at2157"/>
<proteinExistence type="inferred from homology"/>
<keyword evidence="3" id="KW-0479">Metal-binding</keyword>
<dbReference type="Proteomes" id="UP000032027">
    <property type="component" value="Chromosome"/>
</dbReference>
<dbReference type="Gene3D" id="3.90.470.20">
    <property type="entry name" value="4'-phosphopantetheinyl transferase domain"/>
    <property type="match status" value="1"/>
</dbReference>
<dbReference type="AlphaFoldDB" id="A0A0C5C7R9"/>
<dbReference type="GO" id="GO:0006633">
    <property type="term" value="P:fatty acid biosynthetic process"/>
    <property type="evidence" value="ECO:0007669"/>
    <property type="project" value="UniProtKB-KW"/>
</dbReference>
<evidence type="ECO:0000256" key="7">
    <source>
        <dbReference type="ARBA" id="ARBA00023160"/>
    </source>
</evidence>
<sequence length="118" mass="13743">MKSRIFNIGIDIEEVTRFSNMPYEQKKSFYEKIFSPEEIKYCMKKSNPYPHFAARFCAKEATIKAVDKKKLNLFEIEVQMNNSKPVLKLPFSHNASVSLSHTNKFATAFVLFPINELE</sequence>
<protein>
    <submittedName>
        <fullName evidence="9">Holo-[acyl-carrier-protein] synthase</fullName>
        <ecNumber evidence="9">2.7.8.7</ecNumber>
    </submittedName>
</protein>
<evidence type="ECO:0000256" key="1">
    <source>
        <dbReference type="ARBA" id="ARBA00022516"/>
    </source>
</evidence>
<evidence type="ECO:0000259" key="8">
    <source>
        <dbReference type="Pfam" id="PF01648"/>
    </source>
</evidence>
<organism evidence="9 10">
    <name type="scientific">Nitrosopumilus piranensis</name>
    <dbReference type="NCBI Taxonomy" id="1582439"/>
    <lineage>
        <taxon>Archaea</taxon>
        <taxon>Nitrososphaerota</taxon>
        <taxon>Nitrososphaeria</taxon>
        <taxon>Nitrosopumilales</taxon>
        <taxon>Nitrosopumilaceae</taxon>
        <taxon>Nitrosopumilus</taxon>
    </lineage>
</organism>
<dbReference type="SUPFAM" id="SSF56214">
    <property type="entry name" value="4'-phosphopantetheinyl transferase"/>
    <property type="match status" value="1"/>
</dbReference>
<dbReference type="InterPro" id="IPR002582">
    <property type="entry name" value="ACPS"/>
</dbReference>
<evidence type="ECO:0000313" key="9">
    <source>
        <dbReference type="EMBL" id="AJM91292.1"/>
    </source>
</evidence>
<accession>A0A0C5C7R9</accession>
<reference evidence="10" key="1">
    <citation type="submission" date="2015-02" db="EMBL/GenBank/DDBJ databases">
        <title>Characterization of two novel Thaumarchaeota isolated from the Northern Adriatic Sea.</title>
        <authorList>
            <person name="Bayer B."/>
            <person name="Vojvoda J."/>
            <person name="Offre P."/>
            <person name="Srivastava A."/>
            <person name="Elisabeth N."/>
            <person name="Garcia J.A.L."/>
            <person name="Schleper C."/>
            <person name="Herndl G.J."/>
        </authorList>
    </citation>
    <scope>NUCLEOTIDE SEQUENCE [LARGE SCALE GENOMIC DNA]</scope>
    <source>
        <strain evidence="10">D3C</strain>
    </source>
</reference>
<dbReference type="HAMAP" id="MF_00101">
    <property type="entry name" value="AcpS"/>
    <property type="match status" value="1"/>
</dbReference>
<dbReference type="PATRIC" id="fig|1582439.9.peg.68"/>
<dbReference type="HOGENOM" id="CLU_089696_1_1_2"/>
<keyword evidence="7" id="KW-0275">Fatty acid biosynthesis</keyword>
<keyword evidence="4" id="KW-0276">Fatty acid metabolism</keyword>
<dbReference type="EMBL" id="CP010868">
    <property type="protein sequence ID" value="AJM91292.1"/>
    <property type="molecule type" value="Genomic_DNA"/>
</dbReference>